<dbReference type="Proteomes" id="UP001141552">
    <property type="component" value="Unassembled WGS sequence"/>
</dbReference>
<evidence type="ECO:0000256" key="1">
    <source>
        <dbReference type="ARBA" id="ARBA00022741"/>
    </source>
</evidence>
<dbReference type="SUPFAM" id="SSF56112">
    <property type="entry name" value="Protein kinase-like (PK-like)"/>
    <property type="match status" value="1"/>
</dbReference>
<evidence type="ECO:0000313" key="3">
    <source>
        <dbReference type="EMBL" id="KAJ4849571.1"/>
    </source>
</evidence>
<dbReference type="PANTHER" id="PTHR27005:SF283">
    <property type="entry name" value="OS02G0633066 PROTEIN"/>
    <property type="match status" value="1"/>
</dbReference>
<gene>
    <name evidence="3" type="ORF">Tsubulata_019818</name>
</gene>
<reference evidence="3" key="1">
    <citation type="submission" date="2022-02" db="EMBL/GenBank/DDBJ databases">
        <authorList>
            <person name="Henning P.M."/>
            <person name="McCubbin A.G."/>
            <person name="Shore J.S."/>
        </authorList>
    </citation>
    <scope>NUCLEOTIDE SEQUENCE</scope>
    <source>
        <strain evidence="3">F60SS</strain>
        <tissue evidence="3">Leaves</tissue>
    </source>
</reference>
<dbReference type="Gene3D" id="1.10.510.10">
    <property type="entry name" value="Transferase(Phosphotransferase) domain 1"/>
    <property type="match status" value="1"/>
</dbReference>
<dbReference type="InterPro" id="IPR045274">
    <property type="entry name" value="WAK-like"/>
</dbReference>
<keyword evidence="2" id="KW-0067">ATP-binding</keyword>
<dbReference type="GO" id="GO:0004674">
    <property type="term" value="F:protein serine/threonine kinase activity"/>
    <property type="evidence" value="ECO:0007669"/>
    <property type="project" value="TreeGrafter"/>
</dbReference>
<dbReference type="OrthoDB" id="4062651at2759"/>
<proteinExistence type="predicted"/>
<evidence type="ECO:0008006" key="5">
    <source>
        <dbReference type="Google" id="ProtNLM"/>
    </source>
</evidence>
<reference evidence="3" key="2">
    <citation type="journal article" date="2023" name="Plants (Basel)">
        <title>Annotation of the Turnera subulata (Passifloraceae) Draft Genome Reveals the S-Locus Evolved after the Divergence of Turneroideae from Passifloroideae in a Stepwise Manner.</title>
        <authorList>
            <person name="Henning P.M."/>
            <person name="Roalson E.H."/>
            <person name="Mir W."/>
            <person name="McCubbin A.G."/>
            <person name="Shore J.S."/>
        </authorList>
    </citation>
    <scope>NUCLEOTIDE SEQUENCE</scope>
    <source>
        <strain evidence="3">F60SS</strain>
    </source>
</reference>
<evidence type="ECO:0000256" key="2">
    <source>
        <dbReference type="ARBA" id="ARBA00022840"/>
    </source>
</evidence>
<keyword evidence="4" id="KW-1185">Reference proteome</keyword>
<dbReference type="EMBL" id="JAKUCV010000555">
    <property type="protein sequence ID" value="KAJ4849571.1"/>
    <property type="molecule type" value="Genomic_DNA"/>
</dbReference>
<dbReference type="PANTHER" id="PTHR27005">
    <property type="entry name" value="WALL-ASSOCIATED RECEPTOR KINASE-LIKE 21"/>
    <property type="match status" value="1"/>
</dbReference>
<dbReference type="InterPro" id="IPR011009">
    <property type="entry name" value="Kinase-like_dom_sf"/>
</dbReference>
<evidence type="ECO:0000313" key="4">
    <source>
        <dbReference type="Proteomes" id="UP001141552"/>
    </source>
</evidence>
<organism evidence="3 4">
    <name type="scientific">Turnera subulata</name>
    <dbReference type="NCBI Taxonomy" id="218843"/>
    <lineage>
        <taxon>Eukaryota</taxon>
        <taxon>Viridiplantae</taxon>
        <taxon>Streptophyta</taxon>
        <taxon>Embryophyta</taxon>
        <taxon>Tracheophyta</taxon>
        <taxon>Spermatophyta</taxon>
        <taxon>Magnoliopsida</taxon>
        <taxon>eudicotyledons</taxon>
        <taxon>Gunneridae</taxon>
        <taxon>Pentapetalae</taxon>
        <taxon>rosids</taxon>
        <taxon>fabids</taxon>
        <taxon>Malpighiales</taxon>
        <taxon>Passifloraceae</taxon>
        <taxon>Turnera</taxon>
    </lineage>
</organism>
<dbReference type="GO" id="GO:0007166">
    <property type="term" value="P:cell surface receptor signaling pathway"/>
    <property type="evidence" value="ECO:0007669"/>
    <property type="project" value="InterPro"/>
</dbReference>
<accession>A0A9Q0JNP4</accession>
<name>A0A9Q0JNP4_9ROSI</name>
<sequence length="133" mass="15411">MVELPTRRRAVSCNLQEEERCLANYFFSCLKQDRLVEILDSKIVNEGNVKQLQEVAMLAKRCLRLKGDERPTMKEVAMELEGIRVMGNHPWVDPEENTEESQHLLTKQFRELVRTVKVIVKNHVILSVIHDAG</sequence>
<keyword evidence="1" id="KW-0547">Nucleotide-binding</keyword>
<comment type="caution">
    <text evidence="3">The sequence shown here is derived from an EMBL/GenBank/DDBJ whole genome shotgun (WGS) entry which is preliminary data.</text>
</comment>
<dbReference type="GO" id="GO:0005524">
    <property type="term" value="F:ATP binding"/>
    <property type="evidence" value="ECO:0007669"/>
    <property type="project" value="UniProtKB-KW"/>
</dbReference>
<dbReference type="AlphaFoldDB" id="A0A9Q0JNP4"/>
<dbReference type="GO" id="GO:0005886">
    <property type="term" value="C:plasma membrane"/>
    <property type="evidence" value="ECO:0007669"/>
    <property type="project" value="TreeGrafter"/>
</dbReference>
<protein>
    <recommendedName>
        <fullName evidence="5">Wall-associated receptor kinase galacturonan-binding domain-containing protein</fullName>
    </recommendedName>
</protein>